<protein>
    <submittedName>
        <fullName evidence="1">Uncharacterized protein</fullName>
    </submittedName>
</protein>
<dbReference type="EMBL" id="KV876096">
    <property type="protein sequence ID" value="RZR74048.1"/>
    <property type="molecule type" value="Genomic_DNA"/>
</dbReference>
<dbReference type="Proteomes" id="UP000290560">
    <property type="component" value="Unassembled WGS sequence"/>
</dbReference>
<accession>A0A445MIM8</accession>
<evidence type="ECO:0000313" key="1">
    <source>
        <dbReference type="EMBL" id="RZR74048.1"/>
    </source>
</evidence>
<sequence length="224" mass="25066">MRSFFNVDSIVTTRRLTEVRKNYFVPPYYELHAPLPGEHPYDVFPSGFSLSTDALEAGLSTTRVPVEKEEPVETEEAPERGYTLRELCEVNCAGAEKYFTTNMVLLKAAEGEDPLVPRWSAISGSSQVWTEGPLAGEYLRGAPHPILAKQVYECSSEELINKADRSAFWLAGSELAREDLALRFANKELKHGASQDLVAVVEFRVKVLEEDANKLRVELESLKS</sequence>
<dbReference type="AlphaFoldDB" id="A0A445MIM8"/>
<gene>
    <name evidence="1" type="ORF">BHM03_00031489</name>
</gene>
<proteinExistence type="predicted"/>
<organism evidence="1">
    <name type="scientific">Ensete ventricosum</name>
    <name type="common">Abyssinian banana</name>
    <name type="synonym">Musa ensete</name>
    <dbReference type="NCBI Taxonomy" id="4639"/>
    <lineage>
        <taxon>Eukaryota</taxon>
        <taxon>Viridiplantae</taxon>
        <taxon>Streptophyta</taxon>
        <taxon>Embryophyta</taxon>
        <taxon>Tracheophyta</taxon>
        <taxon>Spermatophyta</taxon>
        <taxon>Magnoliopsida</taxon>
        <taxon>Liliopsida</taxon>
        <taxon>Zingiberales</taxon>
        <taxon>Musaceae</taxon>
        <taxon>Ensete</taxon>
    </lineage>
</organism>
<reference evidence="1" key="1">
    <citation type="journal article" date="2018" name="Data Brief">
        <title>Genome sequence data from 17 accessions of Ensete ventricosum, a staple food crop for millions in Ethiopia.</title>
        <authorList>
            <person name="Yemataw Z."/>
            <person name="Muzemil S."/>
            <person name="Ambachew D."/>
            <person name="Tripathi L."/>
            <person name="Tesfaye K."/>
            <person name="Chala A."/>
            <person name="Farbos A."/>
            <person name="O'Neill P."/>
            <person name="Moore K."/>
            <person name="Grant M."/>
            <person name="Studholme D.J."/>
        </authorList>
    </citation>
    <scope>NUCLEOTIDE SEQUENCE [LARGE SCALE GENOMIC DNA]</scope>
    <source>
        <tissue evidence="1">Leaf</tissue>
    </source>
</reference>
<name>A0A445MIM8_ENSVE</name>